<accession>A0A1H9N4G3</accession>
<reference evidence="1 2" key="1">
    <citation type="submission" date="2016-10" db="EMBL/GenBank/DDBJ databases">
        <authorList>
            <person name="de Groot N.N."/>
        </authorList>
    </citation>
    <scope>NUCLEOTIDE SEQUENCE [LARGE SCALE GENOMIC DNA]</scope>
    <source>
        <strain evidence="1 2">ATCC 35958</strain>
    </source>
</reference>
<sequence>MSAIHIHRHHQLGLPQARNIARQWATKAERKFDLRCHYISGDAQDTVRFERSGIQGTLQVRADQFELSAQLGFLFSAFAPSIEAQIAAQIDSLLHAHSTQPA</sequence>
<evidence type="ECO:0000313" key="2">
    <source>
        <dbReference type="Proteomes" id="UP000199766"/>
    </source>
</evidence>
<dbReference type="InterPro" id="IPR013433">
    <property type="entry name" value="PHA_gran_rgn"/>
</dbReference>
<keyword evidence="2" id="KW-1185">Reference proteome</keyword>
<dbReference type="EMBL" id="FOGD01000006">
    <property type="protein sequence ID" value="SER30758.1"/>
    <property type="molecule type" value="Genomic_DNA"/>
</dbReference>
<evidence type="ECO:0000313" key="1">
    <source>
        <dbReference type="EMBL" id="SER30758.1"/>
    </source>
</evidence>
<dbReference type="Proteomes" id="UP000199766">
    <property type="component" value="Unassembled WGS sequence"/>
</dbReference>
<dbReference type="AlphaFoldDB" id="A0A1H9N4G3"/>
<dbReference type="RefSeq" id="WP_091457235.1">
    <property type="nucleotide sequence ID" value="NZ_FOGD01000006.1"/>
</dbReference>
<dbReference type="STRING" id="180197.SAMN02982919_02156"/>
<name>A0A1H9N4G3_9BURK</name>
<proteinExistence type="predicted"/>
<dbReference type="NCBIfam" id="TIGR02610">
    <property type="entry name" value="PHA_gran_rgn"/>
    <property type="match status" value="1"/>
</dbReference>
<dbReference type="OrthoDB" id="287584at2"/>
<organism evidence="1 2">
    <name type="scientific">Giesbergeria anulus</name>
    <dbReference type="NCBI Taxonomy" id="180197"/>
    <lineage>
        <taxon>Bacteria</taxon>
        <taxon>Pseudomonadati</taxon>
        <taxon>Pseudomonadota</taxon>
        <taxon>Betaproteobacteria</taxon>
        <taxon>Burkholderiales</taxon>
        <taxon>Comamonadaceae</taxon>
        <taxon>Giesbergeria</taxon>
    </lineage>
</organism>
<dbReference type="Pfam" id="PF09650">
    <property type="entry name" value="PHA_gran_rgn"/>
    <property type="match status" value="1"/>
</dbReference>
<protein>
    <submittedName>
        <fullName evidence="1">Putative polyhydroxyalkanoic acid system protein</fullName>
    </submittedName>
</protein>
<gene>
    <name evidence="1" type="ORF">SAMN02982919_02156</name>
</gene>